<name>A0A6A0ACV1_HAELA</name>
<dbReference type="Proteomes" id="UP000485058">
    <property type="component" value="Unassembled WGS sequence"/>
</dbReference>
<keyword evidence="2" id="KW-1185">Reference proteome</keyword>
<accession>A0A6A0ACV1</accession>
<comment type="caution">
    <text evidence="1">The sequence shown here is derived from an EMBL/GenBank/DDBJ whole genome shotgun (WGS) entry which is preliminary data.</text>
</comment>
<protein>
    <submittedName>
        <fullName evidence="1">Uncharacterized protein</fullName>
    </submittedName>
</protein>
<evidence type="ECO:0000313" key="1">
    <source>
        <dbReference type="EMBL" id="GFH30669.1"/>
    </source>
</evidence>
<gene>
    <name evidence="1" type="ORF">HaLaN_29559</name>
</gene>
<evidence type="ECO:0000313" key="2">
    <source>
        <dbReference type="Proteomes" id="UP000485058"/>
    </source>
</evidence>
<sequence length="142" mass="14599">MRHALKCSVNDRPQALTANPLAVPPCRGGGGRQEGLEGSGWLGWTVLAALAWAEGKGARLPAIGVGGHPPQCGGLVLGRACVPCWQRRHGRESCVLAWALEEGSPEGPRDEGRACVAVLPAAAALGVATQPHFVPRAVAATC</sequence>
<dbReference type="EMBL" id="BLLF01005054">
    <property type="protein sequence ID" value="GFH30669.1"/>
    <property type="molecule type" value="Genomic_DNA"/>
</dbReference>
<proteinExistence type="predicted"/>
<dbReference type="AlphaFoldDB" id="A0A6A0ACV1"/>
<organism evidence="1 2">
    <name type="scientific">Haematococcus lacustris</name>
    <name type="common">Green alga</name>
    <name type="synonym">Haematococcus pluvialis</name>
    <dbReference type="NCBI Taxonomy" id="44745"/>
    <lineage>
        <taxon>Eukaryota</taxon>
        <taxon>Viridiplantae</taxon>
        <taxon>Chlorophyta</taxon>
        <taxon>core chlorophytes</taxon>
        <taxon>Chlorophyceae</taxon>
        <taxon>CS clade</taxon>
        <taxon>Chlamydomonadales</taxon>
        <taxon>Haematococcaceae</taxon>
        <taxon>Haematococcus</taxon>
    </lineage>
</organism>
<reference evidence="1 2" key="1">
    <citation type="submission" date="2020-02" db="EMBL/GenBank/DDBJ databases">
        <title>Draft genome sequence of Haematococcus lacustris strain NIES-144.</title>
        <authorList>
            <person name="Morimoto D."/>
            <person name="Nakagawa S."/>
            <person name="Yoshida T."/>
            <person name="Sawayama S."/>
        </authorList>
    </citation>
    <scope>NUCLEOTIDE SEQUENCE [LARGE SCALE GENOMIC DNA]</scope>
    <source>
        <strain evidence="1 2">NIES-144</strain>
    </source>
</reference>